<feature type="transmembrane region" description="Helical" evidence="7">
    <location>
        <begin position="94"/>
        <end position="119"/>
    </location>
</feature>
<organism evidence="8 9">
    <name type="scientific">Uliginosibacterium paludis</name>
    <dbReference type="NCBI Taxonomy" id="1615952"/>
    <lineage>
        <taxon>Bacteria</taxon>
        <taxon>Pseudomonadati</taxon>
        <taxon>Pseudomonadota</taxon>
        <taxon>Betaproteobacteria</taxon>
        <taxon>Rhodocyclales</taxon>
        <taxon>Zoogloeaceae</taxon>
        <taxon>Uliginosibacterium</taxon>
    </lineage>
</organism>
<dbReference type="RefSeq" id="WP_345925231.1">
    <property type="nucleotide sequence ID" value="NZ_JBDIVF010000002.1"/>
</dbReference>
<feature type="transmembrane region" description="Helical" evidence="7">
    <location>
        <begin position="238"/>
        <end position="257"/>
    </location>
</feature>
<accession>A0ABV2CNV3</accession>
<evidence type="ECO:0000313" key="8">
    <source>
        <dbReference type="EMBL" id="MET1489576.1"/>
    </source>
</evidence>
<comment type="caution">
    <text evidence="8">The sequence shown here is derived from an EMBL/GenBank/DDBJ whole genome shotgun (WGS) entry which is preliminary data.</text>
</comment>
<dbReference type="InterPro" id="IPR001123">
    <property type="entry name" value="LeuE-type"/>
</dbReference>
<reference evidence="8 9" key="1">
    <citation type="submission" date="2024-07" db="EMBL/GenBank/DDBJ databases">
        <title>Uliginosibacterium paludis KCTC:42655.</title>
        <authorList>
            <person name="Kim M.K."/>
        </authorList>
    </citation>
    <scope>NUCLEOTIDE SEQUENCE [LARGE SCALE GENOMIC DNA]</scope>
    <source>
        <strain evidence="8 9">KCTC 42655</strain>
    </source>
</reference>
<dbReference type="PANTHER" id="PTHR30086">
    <property type="entry name" value="ARGININE EXPORTER PROTEIN ARGO"/>
    <property type="match status" value="1"/>
</dbReference>
<feature type="transmembrane region" description="Helical" evidence="7">
    <location>
        <begin position="131"/>
        <end position="154"/>
    </location>
</feature>
<comment type="similarity">
    <text evidence="2">Belongs to the Rht family.</text>
</comment>
<feature type="transmembrane region" description="Helical" evidence="7">
    <location>
        <begin position="166"/>
        <end position="191"/>
    </location>
</feature>
<keyword evidence="4 7" id="KW-0812">Transmembrane</keyword>
<evidence type="ECO:0000313" key="9">
    <source>
        <dbReference type="Proteomes" id="UP001548590"/>
    </source>
</evidence>
<proteinExistence type="inferred from homology"/>
<sequence length="262" mass="27916">MPREYVLGEIDPDDNNARDVPFDAVLMKPPSGGVRRGWGTEKPLSFVTQPRTTPMPLNTWLVFVAAVFVLTVTPGPSVLMAVSTSVNRGFRQAVLAALGSTSAVVCIMLLSAVGLGAILSTSELLFNLLKWAGAAYLAYLGIASLFSSGGNLTLTDEGGSIQAHSFVRGFLVGASNPKALIFFTALFPQFIDPARPQLPQLLLLCATFVAFELFWLTTYAALGSRAKRWLQHPGRAQLFNRATGGVFLLAAGVLASARRSAA</sequence>
<evidence type="ECO:0000256" key="1">
    <source>
        <dbReference type="ARBA" id="ARBA00004651"/>
    </source>
</evidence>
<evidence type="ECO:0000256" key="3">
    <source>
        <dbReference type="ARBA" id="ARBA00022475"/>
    </source>
</evidence>
<name>A0ABV2CNV3_9RHOO</name>
<evidence type="ECO:0000256" key="2">
    <source>
        <dbReference type="ARBA" id="ARBA00007928"/>
    </source>
</evidence>
<dbReference type="PANTHER" id="PTHR30086:SF14">
    <property type="entry name" value="HOMOSERINE_HOMOSERINE LACTONE EFFLUX PROTEIN"/>
    <property type="match status" value="1"/>
</dbReference>
<keyword evidence="6 7" id="KW-0472">Membrane</keyword>
<keyword evidence="9" id="KW-1185">Reference proteome</keyword>
<keyword evidence="5 7" id="KW-1133">Transmembrane helix</keyword>
<dbReference type="Pfam" id="PF01810">
    <property type="entry name" value="LysE"/>
    <property type="match status" value="1"/>
</dbReference>
<feature type="transmembrane region" description="Helical" evidence="7">
    <location>
        <begin position="60"/>
        <end position="82"/>
    </location>
</feature>
<protein>
    <submittedName>
        <fullName evidence="8">LysE family translocator</fullName>
    </submittedName>
</protein>
<gene>
    <name evidence="8" type="ORF">ABVT11_07030</name>
</gene>
<dbReference type="EMBL" id="JBEWLZ010000003">
    <property type="protein sequence ID" value="MET1489576.1"/>
    <property type="molecule type" value="Genomic_DNA"/>
</dbReference>
<keyword evidence="3" id="KW-1003">Cell membrane</keyword>
<evidence type="ECO:0000256" key="6">
    <source>
        <dbReference type="ARBA" id="ARBA00023136"/>
    </source>
</evidence>
<evidence type="ECO:0000256" key="5">
    <source>
        <dbReference type="ARBA" id="ARBA00022989"/>
    </source>
</evidence>
<evidence type="ECO:0000256" key="7">
    <source>
        <dbReference type="SAM" id="Phobius"/>
    </source>
</evidence>
<feature type="transmembrane region" description="Helical" evidence="7">
    <location>
        <begin position="197"/>
        <end position="217"/>
    </location>
</feature>
<dbReference type="Proteomes" id="UP001548590">
    <property type="component" value="Unassembled WGS sequence"/>
</dbReference>
<evidence type="ECO:0000256" key="4">
    <source>
        <dbReference type="ARBA" id="ARBA00022692"/>
    </source>
</evidence>
<comment type="subcellular location">
    <subcellularLocation>
        <location evidence="1">Cell membrane</location>
        <topology evidence="1">Multi-pass membrane protein</topology>
    </subcellularLocation>
</comment>